<protein>
    <submittedName>
        <fullName evidence="4">Prepilin peptidase</fullName>
        <ecNumber evidence="4">3.4.23.43</ecNumber>
    </submittedName>
</protein>
<feature type="transmembrane region" description="Helical" evidence="2">
    <location>
        <begin position="114"/>
        <end position="134"/>
    </location>
</feature>
<feature type="transmembrane region" description="Helical" evidence="2">
    <location>
        <begin position="6"/>
        <end position="27"/>
    </location>
</feature>
<dbReference type="EMBL" id="JBBEGM010000001">
    <property type="protein sequence ID" value="MEJ2859744.1"/>
    <property type="molecule type" value="Genomic_DNA"/>
</dbReference>
<evidence type="ECO:0000313" key="4">
    <source>
        <dbReference type="EMBL" id="MEJ2859744.1"/>
    </source>
</evidence>
<feature type="transmembrane region" description="Helical" evidence="2">
    <location>
        <begin position="184"/>
        <end position="203"/>
    </location>
</feature>
<organism evidence="4 5">
    <name type="scientific">Actinomycetospora flava</name>
    <dbReference type="NCBI Taxonomy" id="3129232"/>
    <lineage>
        <taxon>Bacteria</taxon>
        <taxon>Bacillati</taxon>
        <taxon>Actinomycetota</taxon>
        <taxon>Actinomycetes</taxon>
        <taxon>Pseudonocardiales</taxon>
        <taxon>Pseudonocardiaceae</taxon>
        <taxon>Actinomycetospora</taxon>
    </lineage>
</organism>
<dbReference type="Proteomes" id="UP001369736">
    <property type="component" value="Unassembled WGS sequence"/>
</dbReference>
<accession>A0ABU8LXB1</accession>
<proteinExistence type="inferred from homology"/>
<feature type="transmembrane region" description="Helical" evidence="2">
    <location>
        <begin position="92"/>
        <end position="108"/>
    </location>
</feature>
<dbReference type="InterPro" id="IPR050882">
    <property type="entry name" value="Prepilin_peptidase/N-MTase"/>
</dbReference>
<reference evidence="4 5" key="1">
    <citation type="submission" date="2024-03" db="EMBL/GenBank/DDBJ databases">
        <title>Actinomycetospora sp. OC33-EN07, a novel actinomycete isolated from wild orchid (Aerides multiflora).</title>
        <authorList>
            <person name="Suriyachadkun C."/>
        </authorList>
    </citation>
    <scope>NUCLEOTIDE SEQUENCE [LARGE SCALE GENOMIC DNA]</scope>
    <source>
        <strain evidence="4 5">OC33-EN07</strain>
    </source>
</reference>
<comment type="caution">
    <text evidence="4">The sequence shown here is derived from an EMBL/GenBank/DDBJ whole genome shotgun (WGS) entry which is preliminary data.</text>
</comment>
<dbReference type="Pfam" id="PF01478">
    <property type="entry name" value="Peptidase_A24"/>
    <property type="match status" value="1"/>
</dbReference>
<evidence type="ECO:0000256" key="1">
    <source>
        <dbReference type="ARBA" id="ARBA00005801"/>
    </source>
</evidence>
<dbReference type="EC" id="3.4.23.43" evidence="4"/>
<keyword evidence="2" id="KW-0812">Transmembrane</keyword>
<gene>
    <name evidence="4" type="ORF">WCD58_01175</name>
</gene>
<feature type="domain" description="Prepilin type IV endopeptidase peptidase" evidence="3">
    <location>
        <begin position="71"/>
        <end position="172"/>
    </location>
</feature>
<dbReference type="InterPro" id="IPR000045">
    <property type="entry name" value="Prepilin_IV_endopep_pep"/>
</dbReference>
<feature type="transmembrane region" description="Helical" evidence="2">
    <location>
        <begin position="34"/>
        <end position="58"/>
    </location>
</feature>
<keyword evidence="4" id="KW-0378">Hydrolase</keyword>
<dbReference type="GO" id="GO:0004190">
    <property type="term" value="F:aspartic-type endopeptidase activity"/>
    <property type="evidence" value="ECO:0007669"/>
    <property type="project" value="UniProtKB-EC"/>
</dbReference>
<evidence type="ECO:0000259" key="3">
    <source>
        <dbReference type="Pfam" id="PF01478"/>
    </source>
</evidence>
<keyword evidence="2" id="KW-0472">Membrane</keyword>
<feature type="transmembrane region" description="Helical" evidence="2">
    <location>
        <begin position="155"/>
        <end position="178"/>
    </location>
</feature>
<comment type="similarity">
    <text evidence="1">Belongs to the peptidase A24 family.</text>
</comment>
<sequence>MIRDVVLAGAAGGGAGVLGGLAIRAWLARLRRGALVPALACAGALGLLWAVAGALVAADVVPAVWLPAQLVLGALVVAGSAVDLAAGRLPDALTGTAAVAVLAALVPLDPLTLGAGILGGVATGAVFAAVHLAVPTALGAGDVKLAPTLGAPLAAASWTAPVLAVVLAALGVLLLASIQRVRRVPFGPPLLVATWLVLTASLTGG</sequence>
<name>A0ABU8LXB1_9PSEU</name>
<evidence type="ECO:0000256" key="2">
    <source>
        <dbReference type="SAM" id="Phobius"/>
    </source>
</evidence>
<keyword evidence="2" id="KW-1133">Transmembrane helix</keyword>
<keyword evidence="5" id="KW-1185">Reference proteome</keyword>
<dbReference type="RefSeq" id="WP_337698795.1">
    <property type="nucleotide sequence ID" value="NZ_JBBEGM010000001.1"/>
</dbReference>
<dbReference type="PANTHER" id="PTHR30487">
    <property type="entry name" value="TYPE 4 PREPILIN-LIKE PROTEINS LEADER PEPTIDE-PROCESSING ENZYME"/>
    <property type="match status" value="1"/>
</dbReference>
<evidence type="ECO:0000313" key="5">
    <source>
        <dbReference type="Proteomes" id="UP001369736"/>
    </source>
</evidence>
<dbReference type="PANTHER" id="PTHR30487:SF0">
    <property type="entry name" value="PREPILIN LEADER PEPTIDASE_N-METHYLTRANSFERASE-RELATED"/>
    <property type="match status" value="1"/>
</dbReference>